<evidence type="ECO:0000256" key="1">
    <source>
        <dbReference type="SAM" id="Phobius"/>
    </source>
</evidence>
<proteinExistence type="predicted"/>
<dbReference type="PANTHER" id="PTHR32246">
    <property type="entry name" value="INGRESSION PROTEIN FIC1"/>
    <property type="match status" value="1"/>
</dbReference>
<organism evidence="3 4">
    <name type="scientific">Protea cynaroides</name>
    <dbReference type="NCBI Taxonomy" id="273540"/>
    <lineage>
        <taxon>Eukaryota</taxon>
        <taxon>Viridiplantae</taxon>
        <taxon>Streptophyta</taxon>
        <taxon>Embryophyta</taxon>
        <taxon>Tracheophyta</taxon>
        <taxon>Spermatophyta</taxon>
        <taxon>Magnoliopsida</taxon>
        <taxon>Proteales</taxon>
        <taxon>Proteaceae</taxon>
        <taxon>Protea</taxon>
    </lineage>
</organism>
<dbReference type="PANTHER" id="PTHR32246:SF151">
    <property type="entry name" value="C2 DOMAIN-CONTAINING PROTEIN"/>
    <property type="match status" value="1"/>
</dbReference>
<dbReference type="InterPro" id="IPR035892">
    <property type="entry name" value="C2_domain_sf"/>
</dbReference>
<accession>A0A9Q0KP47</accession>
<dbReference type="Proteomes" id="UP001141806">
    <property type="component" value="Unassembled WGS sequence"/>
</dbReference>
<evidence type="ECO:0000313" key="4">
    <source>
        <dbReference type="Proteomes" id="UP001141806"/>
    </source>
</evidence>
<evidence type="ECO:0000313" key="3">
    <source>
        <dbReference type="EMBL" id="KAJ4974117.1"/>
    </source>
</evidence>
<keyword evidence="1" id="KW-0812">Transmembrane</keyword>
<sequence length="243" mass="27151">MAGEQSDEQRQEQSVATLKLTVLRAEGVKDVRILGRMKCYVVAWVDPRYKRCTNTILCNNPNPAWNHQLSFSLSHRTLQDPDFRVTIQVLSPSFLIHNEKVIGSTVMSLSRIRLDKEETFTLQLWRPSGRAQGLLRATARLECHVYVGGGYYPLVDCVTDIPFESNSPPLALDQAVAEESRIPVQNYALPLVLDRTSPMESGFIPTVPSAPPMPERVDARRSFFIGMLSGAIAVVLIRSTVGR</sequence>
<keyword evidence="1" id="KW-0472">Membrane</keyword>
<reference evidence="3" key="1">
    <citation type="journal article" date="2023" name="Plant J.">
        <title>The genome of the king protea, Protea cynaroides.</title>
        <authorList>
            <person name="Chang J."/>
            <person name="Duong T.A."/>
            <person name="Schoeman C."/>
            <person name="Ma X."/>
            <person name="Roodt D."/>
            <person name="Barker N."/>
            <person name="Li Z."/>
            <person name="Van de Peer Y."/>
            <person name="Mizrachi E."/>
        </authorList>
    </citation>
    <scope>NUCLEOTIDE SEQUENCE</scope>
    <source>
        <tissue evidence="3">Young leaves</tissue>
    </source>
</reference>
<dbReference type="CDD" id="cd04051">
    <property type="entry name" value="C2_SRC2_like"/>
    <property type="match status" value="1"/>
</dbReference>
<dbReference type="PROSITE" id="PS50004">
    <property type="entry name" value="C2"/>
    <property type="match status" value="1"/>
</dbReference>
<gene>
    <name evidence="3" type="ORF">NE237_007291</name>
</gene>
<dbReference type="Gene3D" id="2.60.40.150">
    <property type="entry name" value="C2 domain"/>
    <property type="match status" value="1"/>
</dbReference>
<dbReference type="InterPro" id="IPR000008">
    <property type="entry name" value="C2_dom"/>
</dbReference>
<name>A0A9Q0KP47_9MAGN</name>
<keyword evidence="1" id="KW-1133">Transmembrane helix</keyword>
<dbReference type="EMBL" id="JAMYWD010000004">
    <property type="protein sequence ID" value="KAJ4974117.1"/>
    <property type="molecule type" value="Genomic_DNA"/>
</dbReference>
<dbReference type="SUPFAM" id="SSF49562">
    <property type="entry name" value="C2 domain (Calcium/lipid-binding domain, CaLB)"/>
    <property type="match status" value="1"/>
</dbReference>
<dbReference type="OrthoDB" id="884464at2759"/>
<dbReference type="GO" id="GO:0006952">
    <property type="term" value="P:defense response"/>
    <property type="evidence" value="ECO:0007669"/>
    <property type="project" value="InterPro"/>
</dbReference>
<feature type="transmembrane region" description="Helical" evidence="1">
    <location>
        <begin position="223"/>
        <end position="241"/>
    </location>
</feature>
<dbReference type="AlphaFoldDB" id="A0A9Q0KP47"/>
<keyword evidence="4" id="KW-1185">Reference proteome</keyword>
<dbReference type="SMART" id="SM00239">
    <property type="entry name" value="C2"/>
    <property type="match status" value="1"/>
</dbReference>
<evidence type="ECO:0000259" key="2">
    <source>
        <dbReference type="PROSITE" id="PS50004"/>
    </source>
</evidence>
<dbReference type="InterPro" id="IPR044750">
    <property type="entry name" value="C2_SRC2/BAP"/>
</dbReference>
<protein>
    <recommendedName>
        <fullName evidence="2">C2 domain-containing protein</fullName>
    </recommendedName>
</protein>
<comment type="caution">
    <text evidence="3">The sequence shown here is derived from an EMBL/GenBank/DDBJ whole genome shotgun (WGS) entry which is preliminary data.</text>
</comment>
<dbReference type="Pfam" id="PF00168">
    <property type="entry name" value="C2"/>
    <property type="match status" value="1"/>
</dbReference>
<feature type="domain" description="C2" evidence="2">
    <location>
        <begin position="1"/>
        <end position="122"/>
    </location>
</feature>